<dbReference type="GO" id="GO:0017004">
    <property type="term" value="P:cytochrome complex assembly"/>
    <property type="evidence" value="ECO:0007669"/>
    <property type="project" value="UniProtKB-KW"/>
</dbReference>
<dbReference type="PROSITE" id="PS00194">
    <property type="entry name" value="THIOREDOXIN_1"/>
    <property type="match status" value="1"/>
</dbReference>
<protein>
    <submittedName>
        <fullName evidence="6">Thiol:disulfide interchange protein</fullName>
    </submittedName>
</protein>
<dbReference type="InterPro" id="IPR013766">
    <property type="entry name" value="Thioredoxin_domain"/>
</dbReference>
<dbReference type="InterPro" id="IPR050553">
    <property type="entry name" value="Thioredoxin_ResA/DsbE_sf"/>
</dbReference>
<dbReference type="GO" id="GO:0030313">
    <property type="term" value="C:cell envelope"/>
    <property type="evidence" value="ECO:0007669"/>
    <property type="project" value="UniProtKB-SubCell"/>
</dbReference>
<sequence>MWKAILGCVVLAVMFNLQAAAPDIGEIPENHLGATLDGKDVLLENYQGKVVVISFWASWCAPCLKELPVLNSIQQDVGQDLMQVIAVNHKEDRKRYRRLHKVMSESLTSLVFTHDQRGRIGDAYGVEALPTLYVIDKTGKVAYHKVGFGESSIDSIVDILNVELVK</sequence>
<name>H3ZHB4_9ALTE</name>
<dbReference type="CDD" id="cd02966">
    <property type="entry name" value="TlpA_like_family"/>
    <property type="match status" value="1"/>
</dbReference>
<dbReference type="InterPro" id="IPR036249">
    <property type="entry name" value="Thioredoxin-like_sf"/>
</dbReference>
<dbReference type="PROSITE" id="PS51352">
    <property type="entry name" value="THIOREDOXIN_2"/>
    <property type="match status" value="1"/>
</dbReference>
<gene>
    <name evidence="6" type="ORF">AJE_13674</name>
</gene>
<evidence type="ECO:0000313" key="7">
    <source>
        <dbReference type="Proteomes" id="UP000012046"/>
    </source>
</evidence>
<dbReference type="RefSeq" id="WP_008951342.1">
    <property type="nucleotide sequence ID" value="NZ_AHTH01000047.1"/>
</dbReference>
<dbReference type="InterPro" id="IPR013740">
    <property type="entry name" value="Redoxin"/>
</dbReference>
<keyword evidence="2" id="KW-0201">Cytochrome c-type biogenesis</keyword>
<keyword evidence="3" id="KW-0676">Redox-active center</keyword>
<dbReference type="Proteomes" id="UP000012046">
    <property type="component" value="Unassembled WGS sequence"/>
</dbReference>
<keyword evidence="7" id="KW-1185">Reference proteome</keyword>
<dbReference type="InterPro" id="IPR017937">
    <property type="entry name" value="Thioredoxin_CS"/>
</dbReference>
<feature type="domain" description="Thioredoxin" evidence="5">
    <location>
        <begin position="21"/>
        <end position="165"/>
    </location>
</feature>
<dbReference type="PATRIC" id="fig|1129374.4.peg.2710"/>
<dbReference type="EMBL" id="AHTH01000047">
    <property type="protein sequence ID" value="EHR40022.1"/>
    <property type="molecule type" value="Genomic_DNA"/>
</dbReference>
<accession>H3ZHB4</accession>
<organism evidence="6 7">
    <name type="scientific">Alishewanella jeotgali KCTC 22429</name>
    <dbReference type="NCBI Taxonomy" id="1129374"/>
    <lineage>
        <taxon>Bacteria</taxon>
        <taxon>Pseudomonadati</taxon>
        <taxon>Pseudomonadota</taxon>
        <taxon>Gammaproteobacteria</taxon>
        <taxon>Alteromonadales</taxon>
        <taxon>Alteromonadaceae</taxon>
        <taxon>Alishewanella</taxon>
    </lineage>
</organism>
<evidence type="ECO:0000256" key="3">
    <source>
        <dbReference type="ARBA" id="ARBA00023284"/>
    </source>
</evidence>
<proteinExistence type="predicted"/>
<evidence type="ECO:0000256" key="4">
    <source>
        <dbReference type="SAM" id="SignalP"/>
    </source>
</evidence>
<evidence type="ECO:0000256" key="2">
    <source>
        <dbReference type="ARBA" id="ARBA00022748"/>
    </source>
</evidence>
<evidence type="ECO:0000313" key="6">
    <source>
        <dbReference type="EMBL" id="EHR40022.1"/>
    </source>
</evidence>
<dbReference type="GO" id="GO:0015036">
    <property type="term" value="F:disulfide oxidoreductase activity"/>
    <property type="evidence" value="ECO:0007669"/>
    <property type="project" value="UniProtKB-ARBA"/>
</dbReference>
<comment type="caution">
    <text evidence="6">The sequence shown here is derived from an EMBL/GenBank/DDBJ whole genome shotgun (WGS) entry which is preliminary data.</text>
</comment>
<dbReference type="PANTHER" id="PTHR42852">
    <property type="entry name" value="THIOL:DISULFIDE INTERCHANGE PROTEIN DSBE"/>
    <property type="match status" value="1"/>
</dbReference>
<dbReference type="AlphaFoldDB" id="H3ZHB4"/>
<comment type="subcellular location">
    <subcellularLocation>
        <location evidence="1">Cell envelope</location>
    </subcellularLocation>
</comment>
<dbReference type="SUPFAM" id="SSF52833">
    <property type="entry name" value="Thioredoxin-like"/>
    <property type="match status" value="1"/>
</dbReference>
<feature type="signal peptide" evidence="4">
    <location>
        <begin position="1"/>
        <end position="19"/>
    </location>
</feature>
<evidence type="ECO:0000256" key="1">
    <source>
        <dbReference type="ARBA" id="ARBA00004196"/>
    </source>
</evidence>
<evidence type="ECO:0000259" key="5">
    <source>
        <dbReference type="PROSITE" id="PS51352"/>
    </source>
</evidence>
<reference evidence="6 7" key="1">
    <citation type="journal article" date="2012" name="J. Bacteriol.">
        <title>Genome Sequence of Extracellular-Protease-Producing Alishewanella jeotgali Isolated from Traditional Korean Fermented Seafood.</title>
        <authorList>
            <person name="Jung J."/>
            <person name="Chun J."/>
            <person name="Park W."/>
        </authorList>
    </citation>
    <scope>NUCLEOTIDE SEQUENCE [LARGE SCALE GENOMIC DNA]</scope>
    <source>
        <strain evidence="6 7">KCTC 22429</strain>
    </source>
</reference>
<feature type="chain" id="PRO_5003591843" evidence="4">
    <location>
        <begin position="20"/>
        <end position="166"/>
    </location>
</feature>
<keyword evidence="4" id="KW-0732">Signal</keyword>
<dbReference type="eggNOG" id="COG0526">
    <property type="taxonomic scope" value="Bacteria"/>
</dbReference>
<dbReference type="Gene3D" id="3.40.30.10">
    <property type="entry name" value="Glutaredoxin"/>
    <property type="match status" value="1"/>
</dbReference>
<dbReference type="PANTHER" id="PTHR42852:SF17">
    <property type="entry name" value="THIOREDOXIN-LIKE PROTEIN HI_1115"/>
    <property type="match status" value="1"/>
</dbReference>
<dbReference type="Pfam" id="PF08534">
    <property type="entry name" value="Redoxin"/>
    <property type="match status" value="1"/>
</dbReference>
<dbReference type="STRING" id="1129374.AJE_13674"/>